<dbReference type="OrthoDB" id="9812349at2"/>
<dbReference type="Pfam" id="PF05656">
    <property type="entry name" value="DUF805"/>
    <property type="match status" value="1"/>
</dbReference>
<dbReference type="KEGG" id="psin:CAK95_23605"/>
<accession>A0A1W6ZWE7</accession>
<dbReference type="GO" id="GO:0005886">
    <property type="term" value="C:plasma membrane"/>
    <property type="evidence" value="ECO:0007669"/>
    <property type="project" value="TreeGrafter"/>
</dbReference>
<dbReference type="PANTHER" id="PTHR34980">
    <property type="entry name" value="INNER MEMBRANE PROTEIN-RELATED-RELATED"/>
    <property type="match status" value="1"/>
</dbReference>
<organism evidence="1 2">
    <name type="scientific">Pseudorhodoplanes sinuspersici</name>
    <dbReference type="NCBI Taxonomy" id="1235591"/>
    <lineage>
        <taxon>Bacteria</taxon>
        <taxon>Pseudomonadati</taxon>
        <taxon>Pseudomonadota</taxon>
        <taxon>Alphaproteobacteria</taxon>
        <taxon>Hyphomicrobiales</taxon>
        <taxon>Pseudorhodoplanes</taxon>
    </lineage>
</organism>
<proteinExistence type="predicted"/>
<sequence>MNFSEAIQSGFNNYVNFNGRAQRSAFWYWILFVWLAGIAASILDMAVFGSDSIYPLSSIFTLGTILPNLAVGARRLHDTGRSGWWQLLWFLPIIGFIILLIWFIQQGEAGTNTYGPNPLGA</sequence>
<dbReference type="InterPro" id="IPR008523">
    <property type="entry name" value="DUF805"/>
</dbReference>
<protein>
    <submittedName>
        <fullName evidence="1">DUF805 domain-containing protein</fullName>
    </submittedName>
</protein>
<reference evidence="1 2" key="1">
    <citation type="submission" date="2017-05" db="EMBL/GenBank/DDBJ databases">
        <title>Full genome sequence of Pseudorhodoplanes sinuspersici.</title>
        <authorList>
            <person name="Dastgheib S.M.M."/>
            <person name="Shavandi M."/>
            <person name="Tirandaz H."/>
        </authorList>
    </citation>
    <scope>NUCLEOTIDE SEQUENCE [LARGE SCALE GENOMIC DNA]</scope>
    <source>
        <strain evidence="1 2">RIPI110</strain>
    </source>
</reference>
<evidence type="ECO:0000313" key="2">
    <source>
        <dbReference type="Proteomes" id="UP000194137"/>
    </source>
</evidence>
<dbReference type="AlphaFoldDB" id="A0A1W6ZWE7"/>
<evidence type="ECO:0000313" key="1">
    <source>
        <dbReference type="EMBL" id="ARQ01749.1"/>
    </source>
</evidence>
<dbReference type="RefSeq" id="WP_086090143.1">
    <property type="nucleotide sequence ID" value="NZ_CP021112.1"/>
</dbReference>
<dbReference type="Proteomes" id="UP000194137">
    <property type="component" value="Chromosome"/>
</dbReference>
<gene>
    <name evidence="1" type="ORF">CAK95_23605</name>
</gene>
<dbReference type="EMBL" id="CP021112">
    <property type="protein sequence ID" value="ARQ01749.1"/>
    <property type="molecule type" value="Genomic_DNA"/>
</dbReference>
<keyword evidence="2" id="KW-1185">Reference proteome</keyword>
<name>A0A1W6ZWE7_9HYPH</name>
<dbReference type="PANTHER" id="PTHR34980:SF2">
    <property type="entry name" value="INNER MEMBRANE PROTEIN YHAH-RELATED"/>
    <property type="match status" value="1"/>
</dbReference>